<proteinExistence type="predicted"/>
<dbReference type="Pfam" id="PF03350">
    <property type="entry name" value="UPF0114"/>
    <property type="match status" value="1"/>
</dbReference>
<keyword evidence="1" id="KW-0812">Transmembrane</keyword>
<dbReference type="Gramene" id="Pp3c26_11180V3.5">
    <property type="protein sequence ID" value="Pp3c26_11180V3.5"/>
    <property type="gene ID" value="Pp3c26_11180"/>
</dbReference>
<keyword evidence="3" id="KW-1185">Reference proteome</keyword>
<dbReference type="AlphaFoldDB" id="A0A7I4CRX4"/>
<dbReference type="EnsemblPlants" id="Pp3c26_11180V3.5">
    <property type="protein sequence ID" value="Pp3c26_11180V3.5"/>
    <property type="gene ID" value="Pp3c26_11180"/>
</dbReference>
<organism evidence="2 3">
    <name type="scientific">Physcomitrium patens</name>
    <name type="common">Spreading-leaved earth moss</name>
    <name type="synonym">Physcomitrella patens</name>
    <dbReference type="NCBI Taxonomy" id="3218"/>
    <lineage>
        <taxon>Eukaryota</taxon>
        <taxon>Viridiplantae</taxon>
        <taxon>Streptophyta</taxon>
        <taxon>Embryophyta</taxon>
        <taxon>Bryophyta</taxon>
        <taxon>Bryophytina</taxon>
        <taxon>Bryopsida</taxon>
        <taxon>Funariidae</taxon>
        <taxon>Funariales</taxon>
        <taxon>Funariaceae</taxon>
        <taxon>Physcomitrium</taxon>
    </lineage>
</organism>
<feature type="transmembrane region" description="Helical" evidence="1">
    <location>
        <begin position="178"/>
        <end position="198"/>
    </location>
</feature>
<evidence type="ECO:0000256" key="1">
    <source>
        <dbReference type="SAM" id="Phobius"/>
    </source>
</evidence>
<reference evidence="2 3" key="2">
    <citation type="journal article" date="2018" name="Plant J.">
        <title>The Physcomitrella patens chromosome-scale assembly reveals moss genome structure and evolution.</title>
        <authorList>
            <person name="Lang D."/>
            <person name="Ullrich K.K."/>
            <person name="Murat F."/>
            <person name="Fuchs J."/>
            <person name="Jenkins J."/>
            <person name="Haas F.B."/>
            <person name="Piednoel M."/>
            <person name="Gundlach H."/>
            <person name="Van Bel M."/>
            <person name="Meyberg R."/>
            <person name="Vives C."/>
            <person name="Morata J."/>
            <person name="Symeonidi A."/>
            <person name="Hiss M."/>
            <person name="Muchero W."/>
            <person name="Kamisugi Y."/>
            <person name="Saleh O."/>
            <person name="Blanc G."/>
            <person name="Decker E.L."/>
            <person name="van Gessel N."/>
            <person name="Grimwood J."/>
            <person name="Hayes R.D."/>
            <person name="Graham S.W."/>
            <person name="Gunter L.E."/>
            <person name="McDaniel S.F."/>
            <person name="Hoernstein S.N.W."/>
            <person name="Larsson A."/>
            <person name="Li F.W."/>
            <person name="Perroud P.F."/>
            <person name="Phillips J."/>
            <person name="Ranjan P."/>
            <person name="Rokshar D.S."/>
            <person name="Rothfels C.J."/>
            <person name="Schneider L."/>
            <person name="Shu S."/>
            <person name="Stevenson D.W."/>
            <person name="Thummler F."/>
            <person name="Tillich M."/>
            <person name="Villarreal Aguilar J.C."/>
            <person name="Widiez T."/>
            <person name="Wong G.K."/>
            <person name="Wymore A."/>
            <person name="Zhang Y."/>
            <person name="Zimmer A.D."/>
            <person name="Quatrano R.S."/>
            <person name="Mayer K.F.X."/>
            <person name="Goodstein D."/>
            <person name="Casacuberta J.M."/>
            <person name="Vandepoele K."/>
            <person name="Reski R."/>
            <person name="Cuming A.C."/>
            <person name="Tuskan G.A."/>
            <person name="Maumus F."/>
            <person name="Salse J."/>
            <person name="Schmutz J."/>
            <person name="Rensing S.A."/>
        </authorList>
    </citation>
    <scope>NUCLEOTIDE SEQUENCE [LARGE SCALE GENOMIC DNA]</scope>
    <source>
        <strain evidence="2 3">cv. Gransden 2004</strain>
    </source>
</reference>
<reference evidence="2 3" key="1">
    <citation type="journal article" date="2008" name="Science">
        <title>The Physcomitrella genome reveals evolutionary insights into the conquest of land by plants.</title>
        <authorList>
            <person name="Rensing S."/>
            <person name="Lang D."/>
            <person name="Zimmer A."/>
            <person name="Terry A."/>
            <person name="Salamov A."/>
            <person name="Shapiro H."/>
            <person name="Nishiyama T."/>
            <person name="Perroud P.-F."/>
            <person name="Lindquist E."/>
            <person name="Kamisugi Y."/>
            <person name="Tanahashi T."/>
            <person name="Sakakibara K."/>
            <person name="Fujita T."/>
            <person name="Oishi K."/>
            <person name="Shin-I T."/>
            <person name="Kuroki Y."/>
            <person name="Toyoda A."/>
            <person name="Suzuki Y."/>
            <person name="Hashimoto A."/>
            <person name="Yamaguchi K."/>
            <person name="Sugano A."/>
            <person name="Kohara Y."/>
            <person name="Fujiyama A."/>
            <person name="Anterola A."/>
            <person name="Aoki S."/>
            <person name="Ashton N."/>
            <person name="Barbazuk W.B."/>
            <person name="Barker E."/>
            <person name="Bennetzen J."/>
            <person name="Bezanilla M."/>
            <person name="Blankenship R."/>
            <person name="Cho S.H."/>
            <person name="Dutcher S."/>
            <person name="Estelle M."/>
            <person name="Fawcett J.A."/>
            <person name="Gundlach H."/>
            <person name="Hanada K."/>
            <person name="Heyl A."/>
            <person name="Hicks K.A."/>
            <person name="Hugh J."/>
            <person name="Lohr M."/>
            <person name="Mayer K."/>
            <person name="Melkozernov A."/>
            <person name="Murata T."/>
            <person name="Nelson D."/>
            <person name="Pils B."/>
            <person name="Prigge M."/>
            <person name="Reiss B."/>
            <person name="Renner T."/>
            <person name="Rombauts S."/>
            <person name="Rushton P."/>
            <person name="Sanderfoot A."/>
            <person name="Schween G."/>
            <person name="Shiu S.-H."/>
            <person name="Stueber K."/>
            <person name="Theodoulou F.L."/>
            <person name="Tu H."/>
            <person name="Van de Peer Y."/>
            <person name="Verrier P.J."/>
            <person name="Waters E."/>
            <person name="Wood A."/>
            <person name="Yang L."/>
            <person name="Cove D."/>
            <person name="Cuming A."/>
            <person name="Hasebe M."/>
            <person name="Lucas S."/>
            <person name="Mishler D.B."/>
            <person name="Reski R."/>
            <person name="Grigoriev I."/>
            <person name="Quatrano R.S."/>
            <person name="Boore J.L."/>
        </authorList>
    </citation>
    <scope>NUCLEOTIDE SEQUENCE [LARGE SCALE GENOMIC DNA]</scope>
    <source>
        <strain evidence="2 3">cv. Gransden 2004</strain>
    </source>
</reference>
<protein>
    <submittedName>
        <fullName evidence="2">Uncharacterized protein</fullName>
    </submittedName>
</protein>
<keyword evidence="1" id="KW-0472">Membrane</keyword>
<reference evidence="2" key="3">
    <citation type="submission" date="2020-12" db="UniProtKB">
        <authorList>
            <consortium name="EnsemblPlants"/>
        </authorList>
    </citation>
    <scope>IDENTIFICATION</scope>
</reference>
<keyword evidence="1" id="KW-1133">Transmembrane helix</keyword>
<accession>A0A7I4CRX4</accession>
<dbReference type="PANTHER" id="PTHR31721">
    <property type="entry name" value="OS06G0710300 PROTEIN"/>
    <property type="match status" value="1"/>
</dbReference>
<evidence type="ECO:0000313" key="3">
    <source>
        <dbReference type="Proteomes" id="UP000006727"/>
    </source>
</evidence>
<dbReference type="PANTHER" id="PTHR31721:SF1">
    <property type="entry name" value="OS07G0656700 PROTEIN"/>
    <property type="match status" value="1"/>
</dbReference>
<dbReference type="InterPro" id="IPR005134">
    <property type="entry name" value="UPF0114"/>
</dbReference>
<name>A0A7I4CRX4_PHYPA</name>
<feature type="transmembrane region" description="Helical" evidence="1">
    <location>
        <begin position="126"/>
        <end position="158"/>
    </location>
</feature>
<evidence type="ECO:0000313" key="2">
    <source>
        <dbReference type="EnsemblPlants" id="Pp3c26_11180V3.5"/>
    </source>
</evidence>
<dbReference type="Proteomes" id="UP000006727">
    <property type="component" value="Chromosome 26"/>
</dbReference>
<sequence length="267" mass="29240">MFLHAHTHFLSSTRGNYLLPRMQCSSSSSQPVTRNLVNHSNVFRCCAVTSENHGFEDSGDSGSLTASSTPRLTNSAVSNGNHAAHLHEFESISDLLLKVAKAPLGKEQWIQTVESRIEKAIFDFRFLTLTAIVGSLVGSLLCFVKGCGFICESFISYFEMCLNGLHTGNVILRLVEAVDVYLVGTVMLIFGMGLYGLFISNESNDGKSDRALKNTTLFGMFALTVSESRSPSFSSLFFCFKNKGHGHGGYEVGRNFSDQQTCATHSF</sequence>
<dbReference type="EMBL" id="ABEU02000026">
    <property type="status" value="NOT_ANNOTATED_CDS"/>
    <property type="molecule type" value="Genomic_DNA"/>
</dbReference>
<gene>
    <name evidence="2" type="primary">LOC112278074</name>
</gene>